<name>A0A9Q1J2V2_SYNKA</name>
<evidence type="ECO:0000313" key="3">
    <source>
        <dbReference type="Proteomes" id="UP001152622"/>
    </source>
</evidence>
<proteinExistence type="predicted"/>
<dbReference type="EMBL" id="JAINUF010000004">
    <property type="protein sequence ID" value="KAJ8366077.1"/>
    <property type="molecule type" value="Genomic_DNA"/>
</dbReference>
<comment type="caution">
    <text evidence="2">The sequence shown here is derived from an EMBL/GenBank/DDBJ whole genome shotgun (WGS) entry which is preliminary data.</text>
</comment>
<dbReference type="AlphaFoldDB" id="A0A9Q1J2V2"/>
<sequence length="90" mass="10022">MEAAEEGVPITQDPSNQPEGCYCARIIIRFGRWTRDVKVIKPFLSRAAPRSLKREEAGAARRVKVKGHGKQMGERQGSSVDRPEELGCDL</sequence>
<evidence type="ECO:0000313" key="2">
    <source>
        <dbReference type="EMBL" id="KAJ8366077.1"/>
    </source>
</evidence>
<keyword evidence="3" id="KW-1185">Reference proteome</keyword>
<organism evidence="2 3">
    <name type="scientific">Synaphobranchus kaupii</name>
    <name type="common">Kaup's arrowtooth eel</name>
    <dbReference type="NCBI Taxonomy" id="118154"/>
    <lineage>
        <taxon>Eukaryota</taxon>
        <taxon>Metazoa</taxon>
        <taxon>Chordata</taxon>
        <taxon>Craniata</taxon>
        <taxon>Vertebrata</taxon>
        <taxon>Euteleostomi</taxon>
        <taxon>Actinopterygii</taxon>
        <taxon>Neopterygii</taxon>
        <taxon>Teleostei</taxon>
        <taxon>Anguilliformes</taxon>
        <taxon>Synaphobranchidae</taxon>
        <taxon>Synaphobranchus</taxon>
    </lineage>
</organism>
<evidence type="ECO:0000256" key="1">
    <source>
        <dbReference type="SAM" id="MobiDB-lite"/>
    </source>
</evidence>
<protein>
    <submittedName>
        <fullName evidence="2">Uncharacterized protein</fullName>
    </submittedName>
</protein>
<reference evidence="2" key="1">
    <citation type="journal article" date="2023" name="Science">
        <title>Genome structures resolve the early diversification of teleost fishes.</title>
        <authorList>
            <person name="Parey E."/>
            <person name="Louis A."/>
            <person name="Montfort J."/>
            <person name="Bouchez O."/>
            <person name="Roques C."/>
            <person name="Iampietro C."/>
            <person name="Lluch J."/>
            <person name="Castinel A."/>
            <person name="Donnadieu C."/>
            <person name="Desvignes T."/>
            <person name="Floi Bucao C."/>
            <person name="Jouanno E."/>
            <person name="Wen M."/>
            <person name="Mejri S."/>
            <person name="Dirks R."/>
            <person name="Jansen H."/>
            <person name="Henkel C."/>
            <person name="Chen W.J."/>
            <person name="Zahm M."/>
            <person name="Cabau C."/>
            <person name="Klopp C."/>
            <person name="Thompson A.W."/>
            <person name="Robinson-Rechavi M."/>
            <person name="Braasch I."/>
            <person name="Lecointre G."/>
            <person name="Bobe J."/>
            <person name="Postlethwait J.H."/>
            <person name="Berthelot C."/>
            <person name="Roest Crollius H."/>
            <person name="Guiguen Y."/>
        </authorList>
    </citation>
    <scope>NUCLEOTIDE SEQUENCE</scope>
    <source>
        <strain evidence="2">WJC10195</strain>
    </source>
</reference>
<feature type="compositionally biased region" description="Basic and acidic residues" evidence="1">
    <location>
        <begin position="81"/>
        <end position="90"/>
    </location>
</feature>
<feature type="region of interest" description="Disordered" evidence="1">
    <location>
        <begin position="49"/>
        <end position="90"/>
    </location>
</feature>
<accession>A0A9Q1J2V2</accession>
<dbReference type="Proteomes" id="UP001152622">
    <property type="component" value="Chromosome 4"/>
</dbReference>
<gene>
    <name evidence="2" type="ORF">SKAU_G00149080</name>
</gene>